<evidence type="ECO:0000313" key="3">
    <source>
        <dbReference type="EMBL" id="ARR00372.1"/>
    </source>
</evidence>
<sequence>MAEIYTVRSILGDESLQNLINQGRSQDEIISIAKAYKDEAIKSGDKDALNRMNLVSQKQGKADFFTRLGDKMDANGYETMGSIARGIDIVASKVAAPIASLVGDSDKEAQILADMKLTQSINEAKNLDKIATTARTQREYQIDSNNLLANAIGSYTKDSKTYARNLVEQAENSGYTAMDRFNIGMATTANATKYLIKSIIYGEDSKEANDIKDAQKILQASRDAYEANNPDKWNVANFAGEMVTDPLNAVGLAKGFKVANTAFKKGANVAFDLAQLGAIGGMAGAISEYGSHKDKDEQNVAGAAMMGAGAGVALGAGFMALGAVLNKIASRFGQKSTLEQNAQTAKDEAAKELEKGTPQDIDKRLQKISDDIEEAFSADENGENIARLLGQEYDDNINKAIKESEEVSTAIDDSVAKFANDNPKASASDIEIYINKTYAPSENEKELTRIINDDKPVTPRMAGYRVLGVLQKSMEYKTRFDRDTVVKRFKNHGFNDELANVFADAYIADDISVARRYLDSKVASNRQKSVEDGRNEWLENTTKSNKAKTPKNQDEILEEISSDKTQFKLIDDSDMTPELKSRLENDGYTLEREPESGVWEVSKGISDQEIKGSDEALENAVVKADKLDILDKSKPFRKAEKSELTDELMEEVIKNDSKLWIDNASDEVSKLVGLPNAKITLNGSAIKHTLQRHGENSVNVKNGEPPITLDDIKNHADIVNNADKRTFGVSDDGQKVLISAKQINGHFVVVETIGTKKRQLSFKTMYKVNGKLENNPLFKDSTASAKQIETAESSLSPKPSANLDSLSRANTKNSTPNEIKSQEPTQAEPNTNSRLEKNQEICRR</sequence>
<organism evidence="3 4">
    <name type="scientific">Campylobacter porcelli</name>
    <dbReference type="NCBI Taxonomy" id="1660073"/>
    <lineage>
        <taxon>Bacteria</taxon>
        <taxon>Pseudomonadati</taxon>
        <taxon>Campylobacterota</taxon>
        <taxon>Epsilonproteobacteria</taxon>
        <taxon>Campylobacterales</taxon>
        <taxon>Campylobacteraceae</taxon>
        <taxon>Campylobacter</taxon>
    </lineage>
</organism>
<dbReference type="EMBL" id="CP018789">
    <property type="protein sequence ID" value="ARR00372.1"/>
    <property type="molecule type" value="Genomic_DNA"/>
</dbReference>
<proteinExistence type="predicted"/>
<feature type="region of interest" description="Disordered" evidence="1">
    <location>
        <begin position="790"/>
        <end position="844"/>
    </location>
</feature>
<gene>
    <name evidence="3" type="ORF">CSUIS_0545</name>
</gene>
<feature type="compositionally biased region" description="Polar residues" evidence="1">
    <location>
        <begin position="790"/>
        <end position="833"/>
    </location>
</feature>
<protein>
    <recommendedName>
        <fullName evidence="2">Phage-Barnase-EndoU-ColicinE5/D-RelE like nuclease 3 domain-containing protein</fullName>
    </recommendedName>
</protein>
<dbReference type="KEGG" id="camy:CSUIS_0545"/>
<evidence type="ECO:0000313" key="4">
    <source>
        <dbReference type="Proteomes" id="UP000194260"/>
    </source>
</evidence>
<dbReference type="AlphaFoldDB" id="A0A1X9SVV5"/>
<feature type="region of interest" description="Disordered" evidence="1">
    <location>
        <begin position="524"/>
        <end position="552"/>
    </location>
</feature>
<accession>A0A1X9SVV5</accession>
<dbReference type="Proteomes" id="UP000194260">
    <property type="component" value="Chromosome"/>
</dbReference>
<evidence type="ECO:0000256" key="1">
    <source>
        <dbReference type="SAM" id="MobiDB-lite"/>
    </source>
</evidence>
<feature type="compositionally biased region" description="Basic and acidic residues" evidence="1">
    <location>
        <begin position="528"/>
        <end position="537"/>
    </location>
</feature>
<feature type="compositionally biased region" description="Basic and acidic residues" evidence="1">
    <location>
        <begin position="834"/>
        <end position="844"/>
    </location>
</feature>
<dbReference type="STRING" id="1660073.CSUIS_0545"/>
<reference evidence="4" key="1">
    <citation type="journal article" date="2017" name="Genome Biol. Evol.">
        <title>Comparative Genomic Analysis Identifies a Campylobacter Clade Deficient in Selenium Metabolism.</title>
        <authorList>
            <person name="Miller W.G."/>
            <person name="Yee E."/>
            <person name="Lopes B.S."/>
            <person name="Chapman M.H."/>
            <person name="Huynh S."/>
            <person name="Bono J.L."/>
            <person name="Parker C.T."/>
            <person name="Strachan N.J.C."/>
            <person name="Forbes K.J."/>
        </authorList>
    </citation>
    <scope>NUCLEOTIDE SEQUENCE [LARGE SCALE GENOMIC DNA]</scope>
    <source>
        <strain evidence="4">RM6137</strain>
    </source>
</reference>
<evidence type="ECO:0000259" key="2">
    <source>
        <dbReference type="Pfam" id="PF18812"/>
    </source>
</evidence>
<dbReference type="InterPro" id="IPR041301">
    <property type="entry name" value="PBECR3"/>
</dbReference>
<dbReference type="Pfam" id="PF18812">
    <property type="entry name" value="PBECR3"/>
    <property type="match status" value="1"/>
</dbReference>
<name>A0A1X9SVV5_9BACT</name>
<dbReference type="RefSeq" id="WP_086297014.1">
    <property type="nucleotide sequence ID" value="NZ_CP018789.1"/>
</dbReference>
<feature type="domain" description="Phage-Barnase-EndoU-ColicinE5/D-RelE like nuclease 3" evidence="2">
    <location>
        <begin position="666"/>
        <end position="775"/>
    </location>
</feature>